<name>A0A2M8J5B9_9RHOB</name>
<dbReference type="Proteomes" id="UP000231553">
    <property type="component" value="Unassembled WGS sequence"/>
</dbReference>
<proteinExistence type="predicted"/>
<feature type="transmembrane region" description="Helical" evidence="11">
    <location>
        <begin position="228"/>
        <end position="249"/>
    </location>
</feature>
<evidence type="ECO:0000256" key="2">
    <source>
        <dbReference type="ARBA" id="ARBA00011262"/>
    </source>
</evidence>
<evidence type="ECO:0000313" key="12">
    <source>
        <dbReference type="EMBL" id="PJE37963.1"/>
    </source>
</evidence>
<keyword evidence="6 11" id="KW-0812">Transmembrane</keyword>
<evidence type="ECO:0000256" key="3">
    <source>
        <dbReference type="ARBA" id="ARBA00022448"/>
    </source>
</evidence>
<dbReference type="GO" id="GO:0022857">
    <property type="term" value="F:transmembrane transporter activity"/>
    <property type="evidence" value="ECO:0007669"/>
    <property type="project" value="InterPro"/>
</dbReference>
<evidence type="ECO:0000256" key="9">
    <source>
        <dbReference type="ARBA" id="ARBA00025439"/>
    </source>
</evidence>
<dbReference type="GO" id="GO:0005886">
    <property type="term" value="C:plasma membrane"/>
    <property type="evidence" value="ECO:0007669"/>
    <property type="project" value="UniProtKB-SubCell"/>
</dbReference>
<accession>A0A2M8J5B9</accession>
<feature type="transmembrane region" description="Helical" evidence="11">
    <location>
        <begin position="57"/>
        <end position="76"/>
    </location>
</feature>
<keyword evidence="13" id="KW-1185">Reference proteome</keyword>
<keyword evidence="5" id="KW-0997">Cell inner membrane</keyword>
<feature type="transmembrane region" description="Helical" evidence="11">
    <location>
        <begin position="131"/>
        <end position="153"/>
    </location>
</feature>
<sequence>MTDKAIDPARRNRPGPGALLGRVNPAVWLLAVLLIAIVILSPAFLQPFGYMNFLKRAAPIAILAAGQVFVLTSGGFDLSQGALVTLTVIGSSILLGGNAEAVWLVIPAMLAAGVVVGVINGVVVSYLKVPSIIATLGMMISLGGIALTWSGGAPRGYLPDSYRFFGRYILKDVPLVTILPIAVIVMVIICALLWWAMHRTNYGKLLHSVGDNPRAALLAGVPVARVRIAAFVLSSVSAVIAGILLGGFAGVSTDVGLGLELQSITAAVLGGARLLGGYGTVGGAFTGALVLQALFTLLNFLGLPKPLRDVVQGLILITAVALAAFRRRRHGIE</sequence>
<keyword evidence="7 11" id="KW-1133">Transmembrane helix</keyword>
<organism evidence="12 13">
    <name type="scientific">Pseudooceanicola lipolyticus</name>
    <dbReference type="NCBI Taxonomy" id="2029104"/>
    <lineage>
        <taxon>Bacteria</taxon>
        <taxon>Pseudomonadati</taxon>
        <taxon>Pseudomonadota</taxon>
        <taxon>Alphaproteobacteria</taxon>
        <taxon>Rhodobacterales</taxon>
        <taxon>Paracoccaceae</taxon>
        <taxon>Pseudooceanicola</taxon>
    </lineage>
</organism>
<evidence type="ECO:0000256" key="7">
    <source>
        <dbReference type="ARBA" id="ARBA00022989"/>
    </source>
</evidence>
<keyword evidence="3" id="KW-0813">Transport</keyword>
<reference evidence="12 13" key="1">
    <citation type="journal article" date="2018" name="Int. J. Syst. Evol. Microbiol.">
        <title>Pseudooceanicola lipolyticus sp. nov., a marine alphaproteobacterium, reclassification of Oceanicola flagellatus as Pseudooceanicola flagellatus comb. nov. and emended description of the genus Pseudooceanicola.</title>
        <authorList>
            <person name="Huang M.-M."/>
            <person name="Guo L.-L."/>
            <person name="Wu Y.-H."/>
            <person name="Lai Q.-L."/>
            <person name="Shao Z.-Z."/>
            <person name="Wang C.-S."/>
            <person name="Wu M."/>
            <person name="Xu X.-W."/>
        </authorList>
    </citation>
    <scope>NUCLEOTIDE SEQUENCE [LARGE SCALE GENOMIC DNA]</scope>
    <source>
        <strain evidence="12 13">157</strain>
    </source>
</reference>
<dbReference type="CDD" id="cd06579">
    <property type="entry name" value="TM_PBP1_transp_AraH_like"/>
    <property type="match status" value="1"/>
</dbReference>
<feature type="transmembrane region" description="Helical" evidence="11">
    <location>
        <begin position="173"/>
        <end position="196"/>
    </location>
</feature>
<keyword evidence="4" id="KW-1003">Cell membrane</keyword>
<gene>
    <name evidence="12" type="ORF">CVM52_04080</name>
</gene>
<dbReference type="OrthoDB" id="192433at2"/>
<dbReference type="Pfam" id="PF02653">
    <property type="entry name" value="BPD_transp_2"/>
    <property type="match status" value="1"/>
</dbReference>
<evidence type="ECO:0000256" key="8">
    <source>
        <dbReference type="ARBA" id="ARBA00023136"/>
    </source>
</evidence>
<evidence type="ECO:0000256" key="1">
    <source>
        <dbReference type="ARBA" id="ARBA00004651"/>
    </source>
</evidence>
<feature type="transmembrane region" description="Helical" evidence="11">
    <location>
        <begin position="101"/>
        <end position="124"/>
    </location>
</feature>
<dbReference type="InterPro" id="IPR001851">
    <property type="entry name" value="ABC_transp_permease"/>
</dbReference>
<keyword evidence="8 11" id="KW-0472">Membrane</keyword>
<evidence type="ECO:0000256" key="6">
    <source>
        <dbReference type="ARBA" id="ARBA00022692"/>
    </source>
</evidence>
<dbReference type="EMBL" id="PGTB01000006">
    <property type="protein sequence ID" value="PJE37963.1"/>
    <property type="molecule type" value="Genomic_DNA"/>
</dbReference>
<dbReference type="PANTHER" id="PTHR32196:SF71">
    <property type="entry name" value="AUTOINDUCER 2 IMPORT SYSTEM PERMEASE PROTEIN LSRD"/>
    <property type="match status" value="1"/>
</dbReference>
<comment type="function">
    <text evidence="9">Part of the ABC transporter complex LsrABCD involved in autoinducer 2 (AI-2) import. Probably responsible for the translocation of the substrate across the membrane.</text>
</comment>
<protein>
    <recommendedName>
        <fullName evidence="10">Autoinducer 2 import system permease protein LsrD</fullName>
    </recommendedName>
</protein>
<feature type="transmembrane region" description="Helical" evidence="11">
    <location>
        <begin position="282"/>
        <end position="301"/>
    </location>
</feature>
<feature type="transmembrane region" description="Helical" evidence="11">
    <location>
        <begin position="26"/>
        <end position="45"/>
    </location>
</feature>
<comment type="caution">
    <text evidence="12">The sequence shown here is derived from an EMBL/GenBank/DDBJ whole genome shotgun (WGS) entry which is preliminary data.</text>
</comment>
<dbReference type="AlphaFoldDB" id="A0A2M8J5B9"/>
<comment type="subunit">
    <text evidence="2">The complex is composed of two ATP-binding proteins (LsrA), two transmembrane proteins (LsrC and LsrD) and a solute-binding protein (LsrB).</text>
</comment>
<evidence type="ECO:0000256" key="4">
    <source>
        <dbReference type="ARBA" id="ARBA00022475"/>
    </source>
</evidence>
<dbReference type="RefSeq" id="WP_100161330.1">
    <property type="nucleotide sequence ID" value="NZ_PGTB01000006.1"/>
</dbReference>
<evidence type="ECO:0000256" key="10">
    <source>
        <dbReference type="ARBA" id="ARBA00039381"/>
    </source>
</evidence>
<comment type="subcellular location">
    <subcellularLocation>
        <location evidence="1">Cell membrane</location>
        <topology evidence="1">Multi-pass membrane protein</topology>
    </subcellularLocation>
</comment>
<evidence type="ECO:0000313" key="13">
    <source>
        <dbReference type="Proteomes" id="UP000231553"/>
    </source>
</evidence>
<evidence type="ECO:0000256" key="11">
    <source>
        <dbReference type="SAM" id="Phobius"/>
    </source>
</evidence>
<dbReference type="PANTHER" id="PTHR32196">
    <property type="entry name" value="ABC TRANSPORTER PERMEASE PROTEIN YPHD-RELATED-RELATED"/>
    <property type="match status" value="1"/>
</dbReference>
<evidence type="ECO:0000256" key="5">
    <source>
        <dbReference type="ARBA" id="ARBA00022519"/>
    </source>
</evidence>